<name>A0ABY6TSN4_BIOOC</name>
<keyword evidence="6" id="KW-1185">Reference proteome</keyword>
<dbReference type="InterPro" id="IPR053246">
    <property type="entry name" value="NS_splicing_regulatory_protein"/>
</dbReference>
<dbReference type="InterPro" id="IPR018612">
    <property type="entry name" value="NSRP1_N"/>
</dbReference>
<evidence type="ECO:0000256" key="1">
    <source>
        <dbReference type="ARBA" id="ARBA00010126"/>
    </source>
</evidence>
<accession>A0ABY6TSN4</accession>
<feature type="compositionally biased region" description="Basic and acidic residues" evidence="3">
    <location>
        <begin position="230"/>
        <end position="276"/>
    </location>
</feature>
<evidence type="ECO:0000256" key="3">
    <source>
        <dbReference type="SAM" id="MobiDB-lite"/>
    </source>
</evidence>
<comment type="caution">
    <text evidence="5">The sequence shown here is derived from an EMBL/GenBank/DDBJ whole genome shotgun (WGS) entry which is preliminary data.</text>
</comment>
<feature type="domain" description="Nuclear speckle splicing regulatory protein 1 N-terminal" evidence="4">
    <location>
        <begin position="107"/>
        <end position="219"/>
    </location>
</feature>
<evidence type="ECO:0000313" key="6">
    <source>
        <dbReference type="Proteomes" id="UP000766486"/>
    </source>
</evidence>
<evidence type="ECO:0000313" key="5">
    <source>
        <dbReference type="EMBL" id="VUC21654.1"/>
    </source>
</evidence>
<protein>
    <recommendedName>
        <fullName evidence="4">Nuclear speckle splicing regulatory protein 1 N-terminal domain-containing protein</fullName>
    </recommendedName>
</protein>
<dbReference type="PANTHER" id="PTHR47845">
    <property type="entry name" value="NUCLEAR SPECKLE SPLICING REGULATORY PROTEIN 1 HOMOLOG"/>
    <property type="match status" value="1"/>
</dbReference>
<sequence>MSKPLAFGLSLAKKPGASKPAPPKRKPVFGGNDDSDDEGPTSAKGNGSMKVQQIGGDLDDFGAAPTRDEPKKTTKKKNGPPKEPPRLKSKGATGDEFGDLSTALTSRKNAEAAAELDPSIYEFDSVYDSIKPKKVAVKEDEERRPKYMRNLLQAAEVRKRDQLIAEEKKIAREREEEGEEYAGKEKFVTEAYRKQQEENKRIEEEERRREEEEAKKNQSGGMSAFYRNLLNKDEQRHAQAVKAAEDIAKDGPKETEATEQEEVSHEKQEADRAKALNEKGASIALNEDGQVVDKRQLLKGGLNLGAKKKAPPRKDDERPAERERRHMNGVQVGNKQAMRERQSRMLAEQLEMSMKRSREEAEAQRQEVERASKSQKTEGEISSARERYLARKRAAAEEKSKST</sequence>
<feature type="region of interest" description="Disordered" evidence="3">
    <location>
        <begin position="191"/>
        <end position="276"/>
    </location>
</feature>
<dbReference type="EMBL" id="CABFNS010000431">
    <property type="protein sequence ID" value="VUC21654.1"/>
    <property type="molecule type" value="Genomic_DNA"/>
</dbReference>
<proteinExistence type="inferred from homology"/>
<feature type="compositionally biased region" description="Basic and acidic residues" evidence="3">
    <location>
        <begin position="312"/>
        <end position="326"/>
    </location>
</feature>
<feature type="region of interest" description="Disordered" evidence="3">
    <location>
        <begin position="298"/>
        <end position="403"/>
    </location>
</feature>
<gene>
    <name evidence="5" type="ORF">CLO192961_LOCUS59671</name>
</gene>
<organism evidence="5 6">
    <name type="scientific">Bionectria ochroleuca</name>
    <name type="common">Gliocladium roseum</name>
    <dbReference type="NCBI Taxonomy" id="29856"/>
    <lineage>
        <taxon>Eukaryota</taxon>
        <taxon>Fungi</taxon>
        <taxon>Dikarya</taxon>
        <taxon>Ascomycota</taxon>
        <taxon>Pezizomycotina</taxon>
        <taxon>Sordariomycetes</taxon>
        <taxon>Hypocreomycetidae</taxon>
        <taxon>Hypocreales</taxon>
        <taxon>Bionectriaceae</taxon>
        <taxon>Clonostachys</taxon>
    </lineage>
</organism>
<feature type="compositionally biased region" description="Basic and acidic residues" evidence="3">
    <location>
        <begin position="191"/>
        <end position="216"/>
    </location>
</feature>
<evidence type="ECO:0000256" key="2">
    <source>
        <dbReference type="ARBA" id="ARBA00023054"/>
    </source>
</evidence>
<keyword evidence="2" id="KW-0175">Coiled coil</keyword>
<comment type="similarity">
    <text evidence="1">Belongs to the NSRP1 family.</text>
</comment>
<feature type="region of interest" description="Disordered" evidence="3">
    <location>
        <begin position="1"/>
        <end position="100"/>
    </location>
</feature>
<evidence type="ECO:0000259" key="4">
    <source>
        <dbReference type="Pfam" id="PF09745"/>
    </source>
</evidence>
<dbReference type="PANTHER" id="PTHR47845:SF1">
    <property type="entry name" value="NUCLEAR SPECKLE SPLICING REGULATORY PROTEIN 1 HOMOLOG"/>
    <property type="match status" value="1"/>
</dbReference>
<dbReference type="Proteomes" id="UP000766486">
    <property type="component" value="Unassembled WGS sequence"/>
</dbReference>
<reference evidence="5 6" key="1">
    <citation type="submission" date="2019-06" db="EMBL/GenBank/DDBJ databases">
        <authorList>
            <person name="Broberg M."/>
        </authorList>
    </citation>
    <scope>NUCLEOTIDE SEQUENCE [LARGE SCALE GENOMIC DNA]</scope>
</reference>
<dbReference type="Pfam" id="PF09745">
    <property type="entry name" value="NSRP1_N"/>
    <property type="match status" value="1"/>
</dbReference>
<feature type="compositionally biased region" description="Basic and acidic residues" evidence="3">
    <location>
        <begin position="353"/>
        <end position="403"/>
    </location>
</feature>